<dbReference type="InterPro" id="IPR029004">
    <property type="entry name" value="Ribosomal_eL28/Mak16"/>
</dbReference>
<gene>
    <name evidence="7" type="ORF">BB558_000126</name>
</gene>
<comment type="similarity">
    <text evidence="2 4">Belongs to the MAK16 family.</text>
</comment>
<accession>A0A2U1JF50</accession>
<evidence type="ECO:0000313" key="7">
    <source>
        <dbReference type="EMBL" id="PWA03711.1"/>
    </source>
</evidence>
<dbReference type="GO" id="GO:0030687">
    <property type="term" value="C:preribosome, large subunit precursor"/>
    <property type="evidence" value="ECO:0007669"/>
    <property type="project" value="TreeGrafter"/>
</dbReference>
<dbReference type="PANTHER" id="PTHR23405:SF4">
    <property type="entry name" value="PROTEIN MAK16 HOMOLOG"/>
    <property type="match status" value="1"/>
</dbReference>
<keyword evidence="3 4" id="KW-0539">Nucleus</keyword>
<dbReference type="FunFam" id="3.30.390.110:FF:000001">
    <property type="entry name" value="Protein MAK16 homolog"/>
    <property type="match status" value="1"/>
</dbReference>
<dbReference type="PANTHER" id="PTHR23405">
    <property type="entry name" value="MAINTENANCE OF KILLER 16 MAK16 PROTEIN-RELATED"/>
    <property type="match status" value="1"/>
</dbReference>
<sequence length="263" mass="31149">MNNNDDIIWQIVGNRFCSFRVKTNSGKLCRNEYNLTGICNMQSCPLANSQYATVREREGELFLYVKTAERAHLPSQLWEKINLGKNYTKSLDLINNELQYWSPWIAHKCKQRLTKLTQYLIRKRKLMVKDQYMKLVPIKKKQERRLKSREIRAEQVARLDKSIEKELLTRLKMKAYGEDMPLNIKQEFESEGDDFGEREYISDFSESETEDFQDIEDFAGFSHDTTENKKETKLKKGKPGNKKRKGKRSDNLEIEYEHEKVSI</sequence>
<dbReference type="GO" id="GO:0005730">
    <property type="term" value="C:nucleolus"/>
    <property type="evidence" value="ECO:0007669"/>
    <property type="project" value="UniProtKB-UniRule"/>
</dbReference>
<reference evidence="7 8" key="1">
    <citation type="journal article" date="2018" name="MBio">
        <title>Comparative Genomics Reveals the Core Gene Toolbox for the Fungus-Insect Symbiosis.</title>
        <authorList>
            <person name="Wang Y."/>
            <person name="Stata M."/>
            <person name="Wang W."/>
            <person name="Stajich J.E."/>
            <person name="White M.M."/>
            <person name="Moncalvo J.M."/>
        </authorList>
    </citation>
    <scope>NUCLEOTIDE SEQUENCE [LARGE SCALE GENOMIC DNA]</scope>
    <source>
        <strain evidence="7 8">AUS-126-30</strain>
    </source>
</reference>
<comment type="subcellular location">
    <subcellularLocation>
        <location evidence="1">Nucleus</location>
    </subcellularLocation>
</comment>
<dbReference type="Gene3D" id="3.30.390.110">
    <property type="match status" value="1"/>
</dbReference>
<comment type="caution">
    <text evidence="7">The sequence shown here is derived from an EMBL/GenBank/DDBJ whole genome shotgun (WGS) entry which is preliminary data.</text>
</comment>
<feature type="region of interest" description="Disordered" evidence="5">
    <location>
        <begin position="217"/>
        <end position="263"/>
    </location>
</feature>
<keyword evidence="8" id="KW-1185">Reference proteome</keyword>
<organism evidence="7 8">
    <name type="scientific">Smittium angustum</name>
    <dbReference type="NCBI Taxonomy" id="133377"/>
    <lineage>
        <taxon>Eukaryota</taxon>
        <taxon>Fungi</taxon>
        <taxon>Fungi incertae sedis</taxon>
        <taxon>Zoopagomycota</taxon>
        <taxon>Kickxellomycotina</taxon>
        <taxon>Harpellomycetes</taxon>
        <taxon>Harpellales</taxon>
        <taxon>Legeriomycetaceae</taxon>
        <taxon>Smittium</taxon>
    </lineage>
</organism>
<feature type="compositionally biased region" description="Basic and acidic residues" evidence="5">
    <location>
        <begin position="248"/>
        <end position="263"/>
    </location>
</feature>
<evidence type="ECO:0000256" key="5">
    <source>
        <dbReference type="SAM" id="MobiDB-lite"/>
    </source>
</evidence>
<evidence type="ECO:0000313" key="8">
    <source>
        <dbReference type="Proteomes" id="UP000245591"/>
    </source>
</evidence>
<protein>
    <recommendedName>
        <fullName evidence="4">Protein MAK16</fullName>
    </recommendedName>
</protein>
<dbReference type="InterPro" id="IPR006958">
    <property type="entry name" value="Mak16"/>
</dbReference>
<dbReference type="Proteomes" id="UP000245591">
    <property type="component" value="Unassembled WGS sequence"/>
</dbReference>
<dbReference type="Pfam" id="PF01778">
    <property type="entry name" value="Ribosomal_L28e"/>
    <property type="match status" value="1"/>
</dbReference>
<dbReference type="GO" id="GO:0000460">
    <property type="term" value="P:maturation of 5.8S rRNA"/>
    <property type="evidence" value="ECO:0007669"/>
    <property type="project" value="TreeGrafter"/>
</dbReference>
<evidence type="ECO:0000256" key="2">
    <source>
        <dbReference type="ARBA" id="ARBA00005514"/>
    </source>
</evidence>
<evidence type="ECO:0000256" key="3">
    <source>
        <dbReference type="ARBA" id="ARBA00023242"/>
    </source>
</evidence>
<dbReference type="Pfam" id="PF04874">
    <property type="entry name" value="Mak16"/>
    <property type="match status" value="1"/>
</dbReference>
<feature type="compositionally biased region" description="Basic residues" evidence="5">
    <location>
        <begin position="232"/>
        <end position="247"/>
    </location>
</feature>
<dbReference type="GO" id="GO:0000470">
    <property type="term" value="P:maturation of LSU-rRNA"/>
    <property type="evidence" value="ECO:0007669"/>
    <property type="project" value="TreeGrafter"/>
</dbReference>
<name>A0A2U1JF50_SMIAN</name>
<proteinExistence type="inferred from homology"/>
<dbReference type="EMBL" id="MBFU01000007">
    <property type="protein sequence ID" value="PWA03711.1"/>
    <property type="molecule type" value="Genomic_DNA"/>
</dbReference>
<evidence type="ECO:0000256" key="4">
    <source>
        <dbReference type="PIRNR" id="PIRNR003352"/>
    </source>
</evidence>
<dbReference type="AlphaFoldDB" id="A0A2U1JF50"/>
<evidence type="ECO:0000259" key="6">
    <source>
        <dbReference type="Pfam" id="PF01778"/>
    </source>
</evidence>
<dbReference type="PIRSF" id="PIRSF003352">
    <property type="entry name" value="MAK16"/>
    <property type="match status" value="1"/>
</dbReference>
<evidence type="ECO:0000256" key="1">
    <source>
        <dbReference type="ARBA" id="ARBA00004123"/>
    </source>
</evidence>
<feature type="domain" description="Ribosomal eL28/Mak16" evidence="6">
    <location>
        <begin position="7"/>
        <end position="119"/>
    </location>
</feature>